<dbReference type="Proteomes" id="UP001629214">
    <property type="component" value="Unassembled WGS sequence"/>
</dbReference>
<protein>
    <submittedName>
        <fullName evidence="1">Uncharacterized protein</fullName>
    </submittedName>
</protein>
<dbReference type="RefSeq" id="WP_408167754.1">
    <property type="nucleotide sequence ID" value="NZ_JAQQFR010000005.1"/>
</dbReference>
<proteinExistence type="predicted"/>
<accession>A0ABW8Z9D2</accession>
<organism evidence="1 2">
    <name type="scientific">Herbaspirillum rhizosphaerae</name>
    <dbReference type="NCBI Taxonomy" id="346179"/>
    <lineage>
        <taxon>Bacteria</taxon>
        <taxon>Pseudomonadati</taxon>
        <taxon>Pseudomonadota</taxon>
        <taxon>Betaproteobacteria</taxon>
        <taxon>Burkholderiales</taxon>
        <taxon>Oxalobacteraceae</taxon>
        <taxon>Herbaspirillum</taxon>
    </lineage>
</organism>
<comment type="caution">
    <text evidence="1">The sequence shown here is derived from an EMBL/GenBank/DDBJ whole genome shotgun (WGS) entry which is preliminary data.</text>
</comment>
<gene>
    <name evidence="1" type="ORF">PQR63_10225</name>
</gene>
<dbReference type="EMBL" id="JAQQFR010000005">
    <property type="protein sequence ID" value="MFL9878761.1"/>
    <property type="molecule type" value="Genomic_DNA"/>
</dbReference>
<keyword evidence="2" id="KW-1185">Reference proteome</keyword>
<evidence type="ECO:0000313" key="2">
    <source>
        <dbReference type="Proteomes" id="UP001629214"/>
    </source>
</evidence>
<sequence length="70" mass="7682">MDAAVVDQGSANQRGIREKSAGIAFRYAFLALAATLDFNSSGFCLVKYLAQSGLVREFIRVDRQGIRNAR</sequence>
<evidence type="ECO:0000313" key="1">
    <source>
        <dbReference type="EMBL" id="MFL9878761.1"/>
    </source>
</evidence>
<reference evidence="1 2" key="1">
    <citation type="journal article" date="2024" name="Chem. Sci.">
        <title>Discovery of megapolipeptins by genome mining of a Burkholderiales bacteria collection.</title>
        <authorList>
            <person name="Paulo B.S."/>
            <person name="Recchia M.J.J."/>
            <person name="Lee S."/>
            <person name="Fergusson C.H."/>
            <person name="Romanowski S.B."/>
            <person name="Hernandez A."/>
            <person name="Krull N."/>
            <person name="Liu D.Y."/>
            <person name="Cavanagh H."/>
            <person name="Bos A."/>
            <person name="Gray C.A."/>
            <person name="Murphy B.T."/>
            <person name="Linington R.G."/>
            <person name="Eustaquio A.S."/>
        </authorList>
    </citation>
    <scope>NUCLEOTIDE SEQUENCE [LARGE SCALE GENOMIC DNA]</scope>
    <source>
        <strain evidence="1 2">RL21-008-BIB-B</strain>
    </source>
</reference>
<name>A0ABW8Z9D2_9BURK</name>